<evidence type="ECO:0000313" key="9">
    <source>
        <dbReference type="Proteomes" id="UP000245433"/>
    </source>
</evidence>
<dbReference type="GO" id="GO:0030170">
    <property type="term" value="F:pyridoxal phosphate binding"/>
    <property type="evidence" value="ECO:0007669"/>
    <property type="project" value="InterPro"/>
</dbReference>
<reference evidence="8 9" key="1">
    <citation type="submission" date="2018-04" db="EMBL/GenBank/DDBJ databases">
        <title>Genomic Encyclopedia of Type Strains, Phase IV (KMG-IV): sequencing the most valuable type-strain genomes for metagenomic binning, comparative biology and taxonomic classification.</title>
        <authorList>
            <person name="Goeker M."/>
        </authorList>
    </citation>
    <scope>NUCLEOTIDE SEQUENCE [LARGE SCALE GENOMIC DNA]</scope>
    <source>
        <strain evidence="8 9">DSM 28795</strain>
    </source>
</reference>
<dbReference type="NCBIfam" id="NF002797">
    <property type="entry name" value="PRK02936.1"/>
    <property type="match status" value="1"/>
</dbReference>
<evidence type="ECO:0000256" key="2">
    <source>
        <dbReference type="ARBA" id="ARBA00022576"/>
    </source>
</evidence>
<dbReference type="AlphaFoldDB" id="A0A2U1DFP4"/>
<dbReference type="GO" id="GO:0042802">
    <property type="term" value="F:identical protein binding"/>
    <property type="evidence" value="ECO:0007669"/>
    <property type="project" value="TreeGrafter"/>
</dbReference>
<dbReference type="InterPro" id="IPR004636">
    <property type="entry name" value="AcOrn/SuccOrn_fam"/>
</dbReference>
<dbReference type="NCBIfam" id="TIGR00707">
    <property type="entry name" value="argD"/>
    <property type="match status" value="1"/>
</dbReference>
<comment type="similarity">
    <text evidence="7">Belongs to the class-III pyridoxal-phosphate-dependent aminotransferase family.</text>
</comment>
<dbReference type="InterPro" id="IPR050103">
    <property type="entry name" value="Class-III_PLP-dep_AT"/>
</dbReference>
<dbReference type="SUPFAM" id="SSF53383">
    <property type="entry name" value="PLP-dependent transferases"/>
    <property type="match status" value="1"/>
</dbReference>
<comment type="caution">
    <text evidence="8">The sequence shown here is derived from an EMBL/GenBank/DDBJ whole genome shotgun (WGS) entry which is preliminary data.</text>
</comment>
<evidence type="ECO:0000256" key="6">
    <source>
        <dbReference type="ARBA" id="ARBA00029440"/>
    </source>
</evidence>
<dbReference type="InterPro" id="IPR015424">
    <property type="entry name" value="PyrdxlP-dep_Trfase"/>
</dbReference>
<evidence type="ECO:0000256" key="7">
    <source>
        <dbReference type="RuleBase" id="RU003560"/>
    </source>
</evidence>
<dbReference type="InterPro" id="IPR015422">
    <property type="entry name" value="PyrdxlP-dep_Trfase_small"/>
</dbReference>
<proteinExistence type="inferred from homology"/>
<dbReference type="PANTHER" id="PTHR11986:SF79">
    <property type="entry name" value="ACETYLORNITHINE AMINOTRANSFERASE, MITOCHONDRIAL"/>
    <property type="match status" value="1"/>
</dbReference>
<evidence type="ECO:0000256" key="4">
    <source>
        <dbReference type="ARBA" id="ARBA00022679"/>
    </source>
</evidence>
<dbReference type="NCBIfam" id="NF002325">
    <property type="entry name" value="PRK01278.1"/>
    <property type="match status" value="1"/>
</dbReference>
<dbReference type="Proteomes" id="UP000245433">
    <property type="component" value="Unassembled WGS sequence"/>
</dbReference>
<comment type="pathway">
    <text evidence="6">Amino-acid biosynthesis.</text>
</comment>
<dbReference type="PIRSF" id="PIRSF000521">
    <property type="entry name" value="Transaminase_4ab_Lys_Orn"/>
    <property type="match status" value="1"/>
</dbReference>
<dbReference type="Pfam" id="PF00202">
    <property type="entry name" value="Aminotran_3"/>
    <property type="match status" value="1"/>
</dbReference>
<dbReference type="OrthoDB" id="9807885at2"/>
<organism evidence="8 9">
    <name type="scientific">Convivina intestini</name>
    <dbReference type="NCBI Taxonomy" id="1505726"/>
    <lineage>
        <taxon>Bacteria</taxon>
        <taxon>Bacillati</taxon>
        <taxon>Bacillota</taxon>
        <taxon>Bacilli</taxon>
        <taxon>Lactobacillales</taxon>
        <taxon>Lactobacillaceae</taxon>
        <taxon>Convivina</taxon>
    </lineage>
</organism>
<dbReference type="RefSeq" id="WP_089937705.1">
    <property type="nucleotide sequence ID" value="NZ_CAKOEX010000001.1"/>
</dbReference>
<evidence type="ECO:0000313" key="8">
    <source>
        <dbReference type="EMBL" id="PVY86372.1"/>
    </source>
</evidence>
<dbReference type="PANTHER" id="PTHR11986">
    <property type="entry name" value="AMINOTRANSFERASE CLASS III"/>
    <property type="match status" value="1"/>
</dbReference>
<dbReference type="InterPro" id="IPR005814">
    <property type="entry name" value="Aminotrans_3"/>
</dbReference>
<dbReference type="CDD" id="cd00610">
    <property type="entry name" value="OAT_like"/>
    <property type="match status" value="1"/>
</dbReference>
<gene>
    <name evidence="8" type="ORF">C7384_101288</name>
</gene>
<name>A0A2U1DFP4_9LACO</name>
<evidence type="ECO:0000256" key="3">
    <source>
        <dbReference type="ARBA" id="ARBA00022605"/>
    </source>
</evidence>
<dbReference type="Gene3D" id="3.90.1150.10">
    <property type="entry name" value="Aspartate Aminotransferase, domain 1"/>
    <property type="match status" value="1"/>
</dbReference>
<comment type="cofactor">
    <cofactor evidence="1">
        <name>pyridoxal 5'-phosphate</name>
        <dbReference type="ChEBI" id="CHEBI:597326"/>
    </cofactor>
</comment>
<dbReference type="EMBL" id="QEKT01000001">
    <property type="protein sequence ID" value="PVY86372.1"/>
    <property type="molecule type" value="Genomic_DNA"/>
</dbReference>
<dbReference type="PROSITE" id="PS00600">
    <property type="entry name" value="AA_TRANSFER_CLASS_3"/>
    <property type="match status" value="1"/>
</dbReference>
<evidence type="ECO:0000256" key="1">
    <source>
        <dbReference type="ARBA" id="ARBA00001933"/>
    </source>
</evidence>
<keyword evidence="3" id="KW-0028">Amino-acid biosynthesis</keyword>
<dbReference type="GO" id="GO:0008483">
    <property type="term" value="F:transaminase activity"/>
    <property type="evidence" value="ECO:0007669"/>
    <property type="project" value="UniProtKB-KW"/>
</dbReference>
<accession>A0A2U1DFP4</accession>
<sequence length="385" mass="41472">MNATMSTYQRFPIELIGGHDFHLIDQNGKSYVDLTAGIGVCNFGYSNCAIQQAAAQQISQLWHISNLYQNPLAEEVAELLCPADYQAFFCNSGTEANEAALKLAFKVASDKSTKQPKEIVAFNYGFHGRTIGSLSVTGYPHIQEGFDPLLPHVKMVDYNQEQALTAINENTAAVILEVIQGEGGVNVGHQQWLQAVQAQCQATQTLLIVDEVQTGMGRTGYQFAYQQFGLEPDIITVAKGLANGLPVGAMLAKKNVAKHFKIGNHGTTFGGNLVAMAAAKEVLQQLTPTFLTSVQAKGAFLMKLLEQEIAPLAQVKAVSGAGLMIGIHLTEEVPVNQVITSLQKAGYLTLSARGNTLRLLPPLVIDESHLKQAVEAIKLAIATQP</sequence>
<evidence type="ECO:0000256" key="5">
    <source>
        <dbReference type="ARBA" id="ARBA00022898"/>
    </source>
</evidence>
<dbReference type="InterPro" id="IPR049704">
    <property type="entry name" value="Aminotrans_3_PPA_site"/>
</dbReference>
<dbReference type="FunFam" id="3.40.640.10:FF:000004">
    <property type="entry name" value="Acetylornithine aminotransferase"/>
    <property type="match status" value="1"/>
</dbReference>
<keyword evidence="2 8" id="KW-0032">Aminotransferase</keyword>
<keyword evidence="4 8" id="KW-0808">Transferase</keyword>
<dbReference type="InterPro" id="IPR015421">
    <property type="entry name" value="PyrdxlP-dep_Trfase_major"/>
</dbReference>
<keyword evidence="5 7" id="KW-0663">Pyridoxal phosphate</keyword>
<keyword evidence="9" id="KW-1185">Reference proteome</keyword>
<dbReference type="Gene3D" id="3.40.640.10">
    <property type="entry name" value="Type I PLP-dependent aspartate aminotransferase-like (Major domain)"/>
    <property type="match status" value="1"/>
</dbReference>
<protein>
    <submittedName>
        <fullName evidence="8">Acetylornithine aminotransferase</fullName>
    </submittedName>
</protein>
<dbReference type="GO" id="GO:0006526">
    <property type="term" value="P:L-arginine biosynthetic process"/>
    <property type="evidence" value="ECO:0007669"/>
    <property type="project" value="UniProtKB-ARBA"/>
</dbReference>